<proteinExistence type="inferred from homology"/>
<comment type="catalytic activity">
    <reaction evidence="10">
        <text>D-sedoheptulose 7-phosphate + D-glyceraldehyde 3-phosphate = D-erythrose 4-phosphate + beta-D-fructose 6-phosphate</text>
        <dbReference type="Rhea" id="RHEA:17053"/>
        <dbReference type="ChEBI" id="CHEBI:16897"/>
        <dbReference type="ChEBI" id="CHEBI:57483"/>
        <dbReference type="ChEBI" id="CHEBI:57634"/>
        <dbReference type="ChEBI" id="CHEBI:59776"/>
        <dbReference type="EC" id="2.2.1.2"/>
    </reaction>
</comment>
<evidence type="ECO:0000256" key="1">
    <source>
        <dbReference type="ARBA" id="ARBA00003518"/>
    </source>
</evidence>
<comment type="similarity">
    <text evidence="4 10">Belongs to the transaldolase family. Type 2 subfamily.</text>
</comment>
<evidence type="ECO:0000256" key="8">
    <source>
        <dbReference type="ARBA" id="ARBA00023126"/>
    </source>
</evidence>
<evidence type="ECO:0000313" key="12">
    <source>
        <dbReference type="Proteomes" id="UP000321734"/>
    </source>
</evidence>
<dbReference type="InterPro" id="IPR001585">
    <property type="entry name" value="TAL/FSA"/>
</dbReference>
<evidence type="ECO:0000256" key="10">
    <source>
        <dbReference type="HAMAP-Rule" id="MF_00493"/>
    </source>
</evidence>
<dbReference type="PANTHER" id="PTHR10683:SF31">
    <property type="entry name" value="TRANSALDOLASE"/>
    <property type="match status" value="1"/>
</dbReference>
<sequence>MTMNPLNKLQEHGQSIWLDLLDRDIMDSGKLQSLIADDDLRGLTSNPSIFEKAISGSDDYDDDIIKLSETIDTNVALFFEMAIADIQRAADLFRPVFDQTEGKDGFVSIEVSPYLAQDTDGTIEQARELWQKVNRKNVMIKIPGTTQGLPAIRECLREGININVTLLFGLPRYREITEAFMGGLEDRLKEGHSIKDVASVASFFLSRIDVMVDPILKEKGADHLVGEIAIASAKLAYQIYLDMVASDRFKALEAKGAQRQRVLWASTSAKDPSFSDVKYVEALIGKDTINTLPMETIDAFRDHGTAADTITNDLKATNATMDELKNLGIDIDTITQKLENEGISKFNKAFENLIKSIADQKRKKK</sequence>
<evidence type="ECO:0000256" key="4">
    <source>
        <dbReference type="ARBA" id="ARBA00008426"/>
    </source>
</evidence>
<keyword evidence="6 10" id="KW-0963">Cytoplasm</keyword>
<name>A0A5C7AHC3_9FLAO</name>
<comment type="caution">
    <text evidence="11">The sequence shown here is derived from an EMBL/GenBank/DDBJ whole genome shotgun (WGS) entry which is preliminary data.</text>
</comment>
<evidence type="ECO:0000256" key="9">
    <source>
        <dbReference type="ARBA" id="ARBA00023270"/>
    </source>
</evidence>
<dbReference type="InterPro" id="IPR013785">
    <property type="entry name" value="Aldolase_TIM"/>
</dbReference>
<dbReference type="CDD" id="cd00955">
    <property type="entry name" value="Transaldolase_like"/>
    <property type="match status" value="1"/>
</dbReference>
<dbReference type="PANTHER" id="PTHR10683">
    <property type="entry name" value="TRANSALDOLASE"/>
    <property type="match status" value="1"/>
</dbReference>
<evidence type="ECO:0000256" key="2">
    <source>
        <dbReference type="ARBA" id="ARBA00004496"/>
    </source>
</evidence>
<evidence type="ECO:0000256" key="6">
    <source>
        <dbReference type="ARBA" id="ARBA00022490"/>
    </source>
</evidence>
<organism evidence="11 12">
    <name type="scientific">Gelidibacter salicanalis</name>
    <dbReference type="NCBI Taxonomy" id="291193"/>
    <lineage>
        <taxon>Bacteria</taxon>
        <taxon>Pseudomonadati</taxon>
        <taxon>Bacteroidota</taxon>
        <taxon>Flavobacteriia</taxon>
        <taxon>Flavobacteriales</taxon>
        <taxon>Flavobacteriaceae</taxon>
        <taxon>Gelidibacter</taxon>
    </lineage>
</organism>
<evidence type="ECO:0000256" key="7">
    <source>
        <dbReference type="ARBA" id="ARBA00022679"/>
    </source>
</evidence>
<keyword evidence="12" id="KW-1185">Reference proteome</keyword>
<protein>
    <recommendedName>
        <fullName evidence="5 10">Transaldolase</fullName>
        <ecNumber evidence="5 10">2.2.1.2</ecNumber>
    </recommendedName>
</protein>
<reference evidence="11 12" key="1">
    <citation type="submission" date="2019-08" db="EMBL/GenBank/DDBJ databases">
        <title>Genome sequence of Gelidibacter salicanalis IC162T.</title>
        <authorList>
            <person name="Bowman J.P."/>
        </authorList>
    </citation>
    <scope>NUCLEOTIDE SEQUENCE [LARGE SCALE GENOMIC DNA]</scope>
    <source>
        <strain evidence="11 12">IC162</strain>
    </source>
</reference>
<dbReference type="InterPro" id="IPR004732">
    <property type="entry name" value="Transaldolase_2"/>
</dbReference>
<dbReference type="Pfam" id="PF00923">
    <property type="entry name" value="TAL_FSA"/>
    <property type="match status" value="1"/>
</dbReference>
<dbReference type="GO" id="GO:0004801">
    <property type="term" value="F:transaldolase activity"/>
    <property type="evidence" value="ECO:0007669"/>
    <property type="project" value="UniProtKB-UniRule"/>
</dbReference>
<dbReference type="GO" id="GO:0005975">
    <property type="term" value="P:carbohydrate metabolic process"/>
    <property type="evidence" value="ECO:0007669"/>
    <property type="project" value="InterPro"/>
</dbReference>
<comment type="pathway">
    <text evidence="3 10">Carbohydrate degradation; pentose phosphate pathway; D-glyceraldehyde 3-phosphate and beta-D-fructose 6-phosphate from D-ribose 5-phosphate and D-xylulose 5-phosphate (non-oxidative stage): step 2/3.</text>
</comment>
<evidence type="ECO:0000256" key="5">
    <source>
        <dbReference type="ARBA" id="ARBA00013151"/>
    </source>
</evidence>
<dbReference type="UniPathway" id="UPA00115">
    <property type="reaction ID" value="UER00414"/>
</dbReference>
<dbReference type="Proteomes" id="UP000321734">
    <property type="component" value="Unassembled WGS sequence"/>
</dbReference>
<dbReference type="PIRSF" id="PIRSF036915">
    <property type="entry name" value="Trnald_Bac_Plnt"/>
    <property type="match status" value="1"/>
</dbReference>
<dbReference type="SUPFAM" id="SSF51569">
    <property type="entry name" value="Aldolase"/>
    <property type="match status" value="1"/>
</dbReference>
<dbReference type="HAMAP" id="MF_00493">
    <property type="entry name" value="Transaldolase_2"/>
    <property type="match status" value="1"/>
</dbReference>
<dbReference type="Gene3D" id="3.20.20.70">
    <property type="entry name" value="Aldolase class I"/>
    <property type="match status" value="1"/>
</dbReference>
<keyword evidence="7 10" id="KW-0808">Transferase</keyword>
<feature type="active site" description="Schiff-base intermediate with substrate" evidence="10">
    <location>
        <position position="141"/>
    </location>
</feature>
<gene>
    <name evidence="10 11" type="primary">tal</name>
    <name evidence="11" type="ORF">ES711_10230</name>
</gene>
<dbReference type="NCBIfam" id="TIGR00876">
    <property type="entry name" value="tal_mycobact"/>
    <property type="match status" value="1"/>
</dbReference>
<accession>A0A5C7AHC3</accession>
<comment type="subcellular location">
    <subcellularLocation>
        <location evidence="2 10">Cytoplasm</location>
    </subcellularLocation>
</comment>
<dbReference type="EMBL" id="VORX01000004">
    <property type="protein sequence ID" value="TXE07801.1"/>
    <property type="molecule type" value="Genomic_DNA"/>
</dbReference>
<evidence type="ECO:0000256" key="3">
    <source>
        <dbReference type="ARBA" id="ARBA00004857"/>
    </source>
</evidence>
<comment type="function">
    <text evidence="1 10">Transaldolase is important for the balance of metabolites in the pentose-phosphate pathway.</text>
</comment>
<evidence type="ECO:0000313" key="11">
    <source>
        <dbReference type="EMBL" id="TXE07801.1"/>
    </source>
</evidence>
<keyword evidence="8 10" id="KW-0570">Pentose shunt</keyword>
<dbReference type="GO" id="GO:0005737">
    <property type="term" value="C:cytoplasm"/>
    <property type="evidence" value="ECO:0007669"/>
    <property type="project" value="UniProtKB-SubCell"/>
</dbReference>
<keyword evidence="9 10" id="KW-0704">Schiff base</keyword>
<dbReference type="NCBIfam" id="NF002881">
    <property type="entry name" value="PRK03343.1"/>
    <property type="match status" value="1"/>
</dbReference>
<dbReference type="OrthoDB" id="140919at2"/>
<dbReference type="AlphaFoldDB" id="A0A5C7AHC3"/>
<dbReference type="GO" id="GO:0006098">
    <property type="term" value="P:pentose-phosphate shunt"/>
    <property type="evidence" value="ECO:0007669"/>
    <property type="project" value="UniProtKB-UniRule"/>
</dbReference>
<dbReference type="EC" id="2.2.1.2" evidence="5 10"/>